<name>A0A2Z6N006_TRISU</name>
<gene>
    <name evidence="1" type="ORF">TSUD_395130</name>
</gene>
<dbReference type="PANTHER" id="PTHR31286:SF176">
    <property type="entry name" value="DUF4283 DOMAIN PROTEIN"/>
    <property type="match status" value="1"/>
</dbReference>
<evidence type="ECO:0000313" key="1">
    <source>
        <dbReference type="EMBL" id="GAU37091.1"/>
    </source>
</evidence>
<proteinExistence type="predicted"/>
<dbReference type="EMBL" id="DF973653">
    <property type="protein sequence ID" value="GAU37091.1"/>
    <property type="molecule type" value="Genomic_DNA"/>
</dbReference>
<organism evidence="1 2">
    <name type="scientific">Trifolium subterraneum</name>
    <name type="common">Subterranean clover</name>
    <dbReference type="NCBI Taxonomy" id="3900"/>
    <lineage>
        <taxon>Eukaryota</taxon>
        <taxon>Viridiplantae</taxon>
        <taxon>Streptophyta</taxon>
        <taxon>Embryophyta</taxon>
        <taxon>Tracheophyta</taxon>
        <taxon>Spermatophyta</taxon>
        <taxon>Magnoliopsida</taxon>
        <taxon>eudicotyledons</taxon>
        <taxon>Gunneridae</taxon>
        <taxon>Pentapetalae</taxon>
        <taxon>rosids</taxon>
        <taxon>fabids</taxon>
        <taxon>Fabales</taxon>
        <taxon>Fabaceae</taxon>
        <taxon>Papilionoideae</taxon>
        <taxon>50 kb inversion clade</taxon>
        <taxon>NPAAA clade</taxon>
        <taxon>Hologalegina</taxon>
        <taxon>IRL clade</taxon>
        <taxon>Trifolieae</taxon>
        <taxon>Trifolium</taxon>
    </lineage>
</organism>
<dbReference type="Proteomes" id="UP000242715">
    <property type="component" value="Unassembled WGS sequence"/>
</dbReference>
<accession>A0A2Z6N006</accession>
<sequence length="329" mass="36816">EQISIKITEVEYLAGVLDCQNVLHGRFTLPKGSSPIRLQDLKQRILKFWKTNEEWSMVSLGKGYIEFIFSSLDDLSAVRSIGFWNLSPGLLRTFAWSADFNPFTVQPTNAQVWIHIHGLAHEYWRPKILFEIAGAVGSPLALDEATKKRTFVNKRNVQPVTMPSALKPVEIAYNQVVADEDPLIEDLTRDIEVRPSVLVGDVLNFDEELLSGISVPSIDLAKKPRVDQESITPDLRIVGSWSDAVTDLDYIQDPPSWCGTSSIVIASDVALASDIGHKVYTDEEETTAAINYLKNRYAALEEPFTVVSKAKKKKPQKGFSVSLYPFYGK</sequence>
<dbReference type="InterPro" id="IPR040256">
    <property type="entry name" value="At4g02000-like"/>
</dbReference>
<keyword evidence="2" id="KW-1185">Reference proteome</keyword>
<evidence type="ECO:0000313" key="2">
    <source>
        <dbReference type="Proteomes" id="UP000242715"/>
    </source>
</evidence>
<dbReference type="AlphaFoldDB" id="A0A2Z6N006"/>
<protein>
    <submittedName>
        <fullName evidence="1">Uncharacterized protein</fullName>
    </submittedName>
</protein>
<dbReference type="OrthoDB" id="10470997at2759"/>
<reference evidence="2" key="1">
    <citation type="journal article" date="2017" name="Front. Plant Sci.">
        <title>Climate Clever Clovers: New Paradigm to Reduce the Environmental Footprint of Ruminants by Breeding Low Methanogenic Forages Utilizing Haplotype Variation.</title>
        <authorList>
            <person name="Kaur P."/>
            <person name="Appels R."/>
            <person name="Bayer P.E."/>
            <person name="Keeble-Gagnere G."/>
            <person name="Wang J."/>
            <person name="Hirakawa H."/>
            <person name="Shirasawa K."/>
            <person name="Vercoe P."/>
            <person name="Stefanova K."/>
            <person name="Durmic Z."/>
            <person name="Nichols P."/>
            <person name="Revell C."/>
            <person name="Isobe S.N."/>
            <person name="Edwards D."/>
            <person name="Erskine W."/>
        </authorList>
    </citation>
    <scope>NUCLEOTIDE SEQUENCE [LARGE SCALE GENOMIC DNA]</scope>
    <source>
        <strain evidence="2">cv. Daliak</strain>
    </source>
</reference>
<dbReference type="PANTHER" id="PTHR31286">
    <property type="entry name" value="GLYCINE-RICH CELL WALL STRUCTURAL PROTEIN 1.8-LIKE"/>
    <property type="match status" value="1"/>
</dbReference>
<feature type="non-terminal residue" evidence="1">
    <location>
        <position position="1"/>
    </location>
</feature>